<evidence type="ECO:0000313" key="3">
    <source>
        <dbReference type="Proteomes" id="UP000499080"/>
    </source>
</evidence>
<accession>A0A4Y2LYB3</accession>
<dbReference type="AlphaFoldDB" id="A0A4Y2LYB3"/>
<evidence type="ECO:0000256" key="1">
    <source>
        <dbReference type="SAM" id="MobiDB-lite"/>
    </source>
</evidence>
<gene>
    <name evidence="2" type="ORF">AVEN_257487_1</name>
</gene>
<proteinExistence type="predicted"/>
<reference evidence="2 3" key="1">
    <citation type="journal article" date="2019" name="Sci. Rep.">
        <title>Orb-weaving spider Araneus ventricosus genome elucidates the spidroin gene catalogue.</title>
        <authorList>
            <person name="Kono N."/>
            <person name="Nakamura H."/>
            <person name="Ohtoshi R."/>
            <person name="Moran D.A.P."/>
            <person name="Shinohara A."/>
            <person name="Yoshida Y."/>
            <person name="Fujiwara M."/>
            <person name="Mori M."/>
            <person name="Tomita M."/>
            <person name="Arakawa K."/>
        </authorList>
    </citation>
    <scope>NUCLEOTIDE SEQUENCE [LARGE SCALE GENOMIC DNA]</scope>
</reference>
<name>A0A4Y2LYB3_ARAVE</name>
<comment type="caution">
    <text evidence="2">The sequence shown here is derived from an EMBL/GenBank/DDBJ whole genome shotgun (WGS) entry which is preliminary data.</text>
</comment>
<protein>
    <submittedName>
        <fullName evidence="2">Uncharacterized protein</fullName>
    </submittedName>
</protein>
<sequence length="130" mass="14719">MDSHTCEASALRDVFFIGSDGDNRFLERSSYSRLPAQGDGLIWQGGSRCRSRLFSPASLPQASRRTRAIIRQQTDTPHVPVVDSERHYLHESRGLFTECQQLGERVSSGRKRNAKGDTVQQRIPRLPLPR</sequence>
<feature type="region of interest" description="Disordered" evidence="1">
    <location>
        <begin position="106"/>
        <end position="130"/>
    </location>
</feature>
<keyword evidence="3" id="KW-1185">Reference proteome</keyword>
<dbReference type="Proteomes" id="UP000499080">
    <property type="component" value="Unassembled WGS sequence"/>
</dbReference>
<organism evidence="2 3">
    <name type="scientific">Araneus ventricosus</name>
    <name type="common">Orbweaver spider</name>
    <name type="synonym">Epeira ventricosa</name>
    <dbReference type="NCBI Taxonomy" id="182803"/>
    <lineage>
        <taxon>Eukaryota</taxon>
        <taxon>Metazoa</taxon>
        <taxon>Ecdysozoa</taxon>
        <taxon>Arthropoda</taxon>
        <taxon>Chelicerata</taxon>
        <taxon>Arachnida</taxon>
        <taxon>Araneae</taxon>
        <taxon>Araneomorphae</taxon>
        <taxon>Entelegynae</taxon>
        <taxon>Araneoidea</taxon>
        <taxon>Araneidae</taxon>
        <taxon>Araneus</taxon>
    </lineage>
</organism>
<evidence type="ECO:0000313" key="2">
    <source>
        <dbReference type="EMBL" id="GBN19344.1"/>
    </source>
</evidence>
<dbReference type="EMBL" id="BGPR01006481">
    <property type="protein sequence ID" value="GBN19344.1"/>
    <property type="molecule type" value="Genomic_DNA"/>
</dbReference>